<comment type="caution">
    <text evidence="3">The sequence shown here is derived from an EMBL/GenBank/DDBJ whole genome shotgun (WGS) entry which is preliminary data.</text>
</comment>
<feature type="region of interest" description="Disordered" evidence="1">
    <location>
        <begin position="86"/>
        <end position="105"/>
    </location>
</feature>
<dbReference type="InterPro" id="IPR004360">
    <property type="entry name" value="Glyas_Fos-R_dOase_dom"/>
</dbReference>
<accession>A0ABP5XJF0</accession>
<gene>
    <name evidence="3" type="ORF">GCM10010421_58850</name>
</gene>
<dbReference type="RefSeq" id="WP_344608932.1">
    <property type="nucleotide sequence ID" value="NZ_BAAATK010000062.1"/>
</dbReference>
<evidence type="ECO:0000256" key="1">
    <source>
        <dbReference type="SAM" id="MobiDB-lite"/>
    </source>
</evidence>
<proteinExistence type="predicted"/>
<evidence type="ECO:0000313" key="3">
    <source>
        <dbReference type="EMBL" id="GAA2457649.1"/>
    </source>
</evidence>
<dbReference type="Pfam" id="PF00903">
    <property type="entry name" value="Glyoxalase"/>
    <property type="match status" value="1"/>
</dbReference>
<dbReference type="EMBL" id="BAAATK010000062">
    <property type="protein sequence ID" value="GAA2457649.1"/>
    <property type="molecule type" value="Genomic_DNA"/>
</dbReference>
<keyword evidence="4" id="KW-1185">Reference proteome</keyword>
<dbReference type="PROSITE" id="PS51819">
    <property type="entry name" value="VOC"/>
    <property type="match status" value="1"/>
</dbReference>
<dbReference type="CDD" id="cd08351">
    <property type="entry name" value="ChaP_like"/>
    <property type="match status" value="1"/>
</dbReference>
<dbReference type="SUPFAM" id="SSF54593">
    <property type="entry name" value="Glyoxalase/Bleomycin resistance protein/Dihydroxybiphenyl dioxygenase"/>
    <property type="match status" value="1"/>
</dbReference>
<protein>
    <submittedName>
        <fullName evidence="3">VOC family protein</fullName>
    </submittedName>
</protein>
<dbReference type="Proteomes" id="UP001500460">
    <property type="component" value="Unassembled WGS sequence"/>
</dbReference>
<feature type="domain" description="VOC" evidence="2">
    <location>
        <begin position="4"/>
        <end position="121"/>
    </location>
</feature>
<reference evidence="4" key="1">
    <citation type="journal article" date="2019" name="Int. J. Syst. Evol. Microbiol.">
        <title>The Global Catalogue of Microorganisms (GCM) 10K type strain sequencing project: providing services to taxonomists for standard genome sequencing and annotation.</title>
        <authorList>
            <consortium name="The Broad Institute Genomics Platform"/>
            <consortium name="The Broad Institute Genome Sequencing Center for Infectious Disease"/>
            <person name="Wu L."/>
            <person name="Ma J."/>
        </authorList>
    </citation>
    <scope>NUCLEOTIDE SEQUENCE [LARGE SCALE GENOMIC DNA]</scope>
    <source>
        <strain evidence="4">JCM 6922</strain>
    </source>
</reference>
<feature type="region of interest" description="Disordered" evidence="1">
    <location>
        <begin position="121"/>
        <end position="142"/>
    </location>
</feature>
<dbReference type="InterPro" id="IPR037523">
    <property type="entry name" value="VOC_core"/>
</dbReference>
<sequence>MSVEFNHTIVLSRDRERSARFLAGVLGLDVGAPAGPFLPVTTANGVTLDFLTLDTDIPVQHYAFLVSEDEFDGILARLVGAGVPVQADPHGRHPRRINRNDGGRGVYFTDPDGHGLEVITRPYGSDPSSPLNGVTEEVPGAR</sequence>
<name>A0ABP5XJF0_9ACTN</name>
<organism evidence="3 4">
    <name type="scientific">Streptomyces glaucus</name>
    <dbReference type="NCBI Taxonomy" id="284029"/>
    <lineage>
        <taxon>Bacteria</taxon>
        <taxon>Bacillati</taxon>
        <taxon>Actinomycetota</taxon>
        <taxon>Actinomycetes</taxon>
        <taxon>Kitasatosporales</taxon>
        <taxon>Streptomycetaceae</taxon>
        <taxon>Streptomyces</taxon>
    </lineage>
</organism>
<evidence type="ECO:0000313" key="4">
    <source>
        <dbReference type="Proteomes" id="UP001500460"/>
    </source>
</evidence>
<evidence type="ECO:0000259" key="2">
    <source>
        <dbReference type="PROSITE" id="PS51819"/>
    </source>
</evidence>
<dbReference type="InterPro" id="IPR029068">
    <property type="entry name" value="Glyas_Bleomycin-R_OHBP_Dase"/>
</dbReference>
<dbReference type="Gene3D" id="3.10.180.10">
    <property type="entry name" value="2,3-Dihydroxybiphenyl 1,2-Dioxygenase, domain 1"/>
    <property type="match status" value="1"/>
</dbReference>